<dbReference type="SMART" id="SM00368">
    <property type="entry name" value="LRR_RI"/>
    <property type="match status" value="9"/>
</dbReference>
<evidence type="ECO:0000256" key="2">
    <source>
        <dbReference type="ARBA" id="ARBA00022737"/>
    </source>
</evidence>
<dbReference type="CDD" id="cd00116">
    <property type="entry name" value="LRR_RI"/>
    <property type="match status" value="1"/>
</dbReference>
<reference evidence="3" key="2">
    <citation type="submission" date="2025-09" db="UniProtKB">
        <authorList>
            <consortium name="Ensembl"/>
        </authorList>
    </citation>
    <scope>IDENTIFICATION</scope>
</reference>
<dbReference type="InterPro" id="IPR032675">
    <property type="entry name" value="LRR_dom_sf"/>
</dbReference>
<keyword evidence="1" id="KW-0433">Leucine-rich repeat</keyword>
<keyword evidence="2" id="KW-0677">Repeat</keyword>
<evidence type="ECO:0000313" key="3">
    <source>
        <dbReference type="Ensembl" id="ENSOMEP00000026194.1"/>
    </source>
</evidence>
<protein>
    <recommendedName>
        <fullName evidence="5">NACHT LRR and PYD domain-containing protein</fullName>
    </recommendedName>
</protein>
<sequence length="411" mass="43623">EVLSSILKSPSCCLKELNLSKNDLQDSGVKLLSEGLQSPDCKLETLGCQLSTGSCEVLSSVLKSPSCLKVLILNNNDLQDSGVKLLSEGLQSPDCKLETLGLERCNLSSGSCEVLSSVLKSPSCLKELNLGDNDLQDSGVKLLSEGLQSPDCKLETLRLWGCKLSTRSCEVLSSILRSPSCLKELDLGHNDLQDSGVKLLSEGLQSPDCKLETLKLWSCRLSSGSCEVLSSVLKSPSCLKKLDLSCNDLQDSGVKLLSGGLQSPDCKLETLCTSEASISGSIVGDEGTTLGSKHSTHTSFFSQQHVQGNTVLEGHKGSGSELFVDSFKSSLGPVAEALDVVMNIINTIHVLVDGTPPADGALPSGCNLVSQFIFIRHSSGYSNGVNVRGVQSVEYISFLYTLSADLEEAVQ</sequence>
<evidence type="ECO:0008006" key="5">
    <source>
        <dbReference type="Google" id="ProtNLM"/>
    </source>
</evidence>
<dbReference type="InterPro" id="IPR001611">
    <property type="entry name" value="Leu-rich_rpt"/>
</dbReference>
<dbReference type="Pfam" id="PF13516">
    <property type="entry name" value="LRR_6"/>
    <property type="match status" value="5"/>
</dbReference>
<evidence type="ECO:0000256" key="1">
    <source>
        <dbReference type="ARBA" id="ARBA00022614"/>
    </source>
</evidence>
<dbReference type="PANTHER" id="PTHR24106">
    <property type="entry name" value="NACHT, LRR AND CARD DOMAINS-CONTAINING"/>
    <property type="match status" value="1"/>
</dbReference>
<name>A0A3B3D9L7_ORYME</name>
<accession>A0A3B3D9L7</accession>
<dbReference type="Proteomes" id="UP000261560">
    <property type="component" value="Unplaced"/>
</dbReference>
<proteinExistence type="predicted"/>
<evidence type="ECO:0000313" key="4">
    <source>
        <dbReference type="Proteomes" id="UP000261560"/>
    </source>
</evidence>
<organism evidence="3 4">
    <name type="scientific">Oryzias melastigma</name>
    <name type="common">Marine medaka</name>
    <dbReference type="NCBI Taxonomy" id="30732"/>
    <lineage>
        <taxon>Eukaryota</taxon>
        <taxon>Metazoa</taxon>
        <taxon>Chordata</taxon>
        <taxon>Craniata</taxon>
        <taxon>Vertebrata</taxon>
        <taxon>Euteleostomi</taxon>
        <taxon>Actinopterygii</taxon>
        <taxon>Neopterygii</taxon>
        <taxon>Teleostei</taxon>
        <taxon>Neoteleostei</taxon>
        <taxon>Acanthomorphata</taxon>
        <taxon>Ovalentaria</taxon>
        <taxon>Atherinomorphae</taxon>
        <taxon>Beloniformes</taxon>
        <taxon>Adrianichthyidae</taxon>
        <taxon>Oryziinae</taxon>
        <taxon>Oryzias</taxon>
    </lineage>
</organism>
<dbReference type="AlphaFoldDB" id="A0A3B3D9L7"/>
<dbReference type="Ensembl" id="ENSOMET00000005169.1">
    <property type="protein sequence ID" value="ENSOMEP00000026194.1"/>
    <property type="gene ID" value="ENSOMEG00000007885.1"/>
</dbReference>
<dbReference type="STRING" id="30732.ENSOMEP00000026194"/>
<dbReference type="Gene3D" id="3.80.10.10">
    <property type="entry name" value="Ribonuclease Inhibitor"/>
    <property type="match status" value="2"/>
</dbReference>
<dbReference type="SUPFAM" id="SSF52047">
    <property type="entry name" value="RNI-like"/>
    <property type="match status" value="1"/>
</dbReference>
<reference evidence="3" key="1">
    <citation type="submission" date="2025-08" db="UniProtKB">
        <authorList>
            <consortium name="Ensembl"/>
        </authorList>
    </citation>
    <scope>IDENTIFICATION</scope>
</reference>
<dbReference type="OMA" id="LTNNCCK"/>
<dbReference type="PaxDb" id="30732-ENSOMEP00000026194"/>
<dbReference type="InterPro" id="IPR051261">
    <property type="entry name" value="NLR"/>
</dbReference>
<keyword evidence="4" id="KW-1185">Reference proteome</keyword>
<dbReference type="GeneTree" id="ENSGT01150000286904"/>